<reference evidence="4 5" key="1">
    <citation type="submission" date="2019-07" db="EMBL/GenBank/DDBJ databases">
        <authorList>
            <person name="Friedrich A."/>
            <person name="Schacherer J."/>
        </authorList>
    </citation>
    <scope>NUCLEOTIDE SEQUENCE [LARGE SCALE GENOMIC DNA]</scope>
</reference>
<feature type="region of interest" description="Disordered" evidence="2">
    <location>
        <begin position="418"/>
        <end position="527"/>
    </location>
</feature>
<dbReference type="InterPro" id="IPR013087">
    <property type="entry name" value="Znf_C2H2_type"/>
</dbReference>
<gene>
    <name evidence="4" type="ORF">DEBR0S6_01200G</name>
</gene>
<evidence type="ECO:0000256" key="2">
    <source>
        <dbReference type="SAM" id="MobiDB-lite"/>
    </source>
</evidence>
<name>A0A7D9H6R2_DEKBR</name>
<feature type="compositionally biased region" description="Polar residues" evidence="2">
    <location>
        <begin position="496"/>
        <end position="514"/>
    </location>
</feature>
<feature type="region of interest" description="Disordered" evidence="2">
    <location>
        <begin position="581"/>
        <end position="620"/>
    </location>
</feature>
<protein>
    <submittedName>
        <fullName evidence="4">DEBR0S6_01200g1_1</fullName>
    </submittedName>
</protein>
<keyword evidence="1" id="KW-0479">Metal-binding</keyword>
<feature type="compositionally biased region" description="Polar residues" evidence="2">
    <location>
        <begin position="448"/>
        <end position="457"/>
    </location>
</feature>
<feature type="compositionally biased region" description="Gly residues" evidence="2">
    <location>
        <begin position="86"/>
        <end position="98"/>
    </location>
</feature>
<feature type="domain" description="C2H2-type" evidence="3">
    <location>
        <begin position="290"/>
        <end position="318"/>
    </location>
</feature>
<sequence length="743" mass="78033">MQILDSLKVDSADKLQDEEFIRGLDSAKVISKLLLSVYTLEGEVSKLKDQIGEYGRLNKLLDLEDVSSAETAKAKPEPTTVQGITLGEGGSSGVGAGNGSSAPNGRIPVGFTPMYGSPVISGDQVAPGGTEGEESDTGALQQRFVRPWPEVTLNQLASRFKIPRDLLSKTAKRLGASKELDDSNLKPIRAADIDGRARRGAVGRPRKHPGRPGRPHRGPGRPRKSRSRSPAVQSGRGDRGELHGVPGGEPRGVKREPGAPATADRAPDSKKSRLPSVSTLNYSVTRDLKYKCDSCGEIFHNYMQLYWHKRSEHPHELVGEAGDASVASANGSISASFTPGAPFRSSSDASIDARPQPVSRGRPIGISIGGGSLTPYYSRSPDGSYSCSLCRRKPFTSYHGIYAHLRSVHYDAETDRYWKDGPRHSEAERGDESDRDEGVAASDGNIGNDGSTTNDGNIGNARSVRNVGNIGNVRSVGNIGNVRSVGNIGNVRSVGNVGSTTNEGGDGNIGSTANVEVEGTPNAGTANIGSNASAAVATTESTQGTGSNGNIGSAAITNGTANDEIKGTANTEIVGTASAEIKGTTNTEIRDTTNTEVRDTTNTEVKGTEPPSQNEHHANSHTANIQVAVKHETVRDIPLEDIHTPNAHPGSHPSTHTTQNSNANSFSSFSGVLNPDTSKISQSAPQQTPNLPANTPHINNGSDSTSFPSSITATAVSDSLSSPPDATAVKSRLQSDLKDVFKA</sequence>
<feature type="compositionally biased region" description="Basic residues" evidence="2">
    <location>
        <begin position="198"/>
        <end position="227"/>
    </location>
</feature>
<feature type="compositionally biased region" description="Basic and acidic residues" evidence="2">
    <location>
        <begin position="418"/>
        <end position="438"/>
    </location>
</feature>
<accession>A0A7D9H6R2</accession>
<dbReference type="AlphaFoldDB" id="A0A7D9H6R2"/>
<evidence type="ECO:0000256" key="1">
    <source>
        <dbReference type="PROSITE-ProRule" id="PRU00042"/>
    </source>
</evidence>
<evidence type="ECO:0000259" key="3">
    <source>
        <dbReference type="PROSITE" id="PS50157"/>
    </source>
</evidence>
<keyword evidence="1" id="KW-0863">Zinc-finger</keyword>
<dbReference type="Proteomes" id="UP000478008">
    <property type="component" value="Unassembled WGS sequence"/>
</dbReference>
<feature type="region of interest" description="Disordered" evidence="2">
    <location>
        <begin position="190"/>
        <end position="276"/>
    </location>
</feature>
<feature type="compositionally biased region" description="Basic and acidic residues" evidence="2">
    <location>
        <begin position="588"/>
        <end position="601"/>
    </location>
</feature>
<feature type="compositionally biased region" description="Low complexity" evidence="2">
    <location>
        <begin position="660"/>
        <end position="670"/>
    </location>
</feature>
<feature type="compositionally biased region" description="Basic and acidic residues" evidence="2">
    <location>
        <begin position="733"/>
        <end position="743"/>
    </location>
</feature>
<dbReference type="EMBL" id="CABFWN010000006">
    <property type="protein sequence ID" value="VUG19845.1"/>
    <property type="molecule type" value="Genomic_DNA"/>
</dbReference>
<dbReference type="PROSITE" id="PS00028">
    <property type="entry name" value="ZINC_FINGER_C2H2_1"/>
    <property type="match status" value="1"/>
</dbReference>
<evidence type="ECO:0000313" key="5">
    <source>
        <dbReference type="Proteomes" id="UP000478008"/>
    </source>
</evidence>
<dbReference type="SMART" id="SM00355">
    <property type="entry name" value="ZnF_C2H2"/>
    <property type="match status" value="2"/>
</dbReference>
<organism evidence="4 5">
    <name type="scientific">Dekkera bruxellensis</name>
    <name type="common">Brettanomyces custersii</name>
    <dbReference type="NCBI Taxonomy" id="5007"/>
    <lineage>
        <taxon>Eukaryota</taxon>
        <taxon>Fungi</taxon>
        <taxon>Dikarya</taxon>
        <taxon>Ascomycota</taxon>
        <taxon>Saccharomycotina</taxon>
        <taxon>Pichiomycetes</taxon>
        <taxon>Pichiales</taxon>
        <taxon>Pichiaceae</taxon>
        <taxon>Brettanomyces</taxon>
    </lineage>
</organism>
<keyword evidence="1" id="KW-0862">Zinc</keyword>
<keyword evidence="5" id="KW-1185">Reference proteome</keyword>
<feature type="compositionally biased region" description="Polar residues" evidence="2">
    <location>
        <begin position="675"/>
        <end position="724"/>
    </location>
</feature>
<feature type="region of interest" description="Disordered" evidence="2">
    <location>
        <begin position="641"/>
        <end position="743"/>
    </location>
</feature>
<feature type="region of interest" description="Disordered" evidence="2">
    <location>
        <begin position="338"/>
        <end position="365"/>
    </location>
</feature>
<dbReference type="GO" id="GO:0008270">
    <property type="term" value="F:zinc ion binding"/>
    <property type="evidence" value="ECO:0007669"/>
    <property type="project" value="UniProtKB-KW"/>
</dbReference>
<feature type="region of interest" description="Disordered" evidence="2">
    <location>
        <begin position="69"/>
        <end position="138"/>
    </location>
</feature>
<dbReference type="PROSITE" id="PS50157">
    <property type="entry name" value="ZINC_FINGER_C2H2_2"/>
    <property type="match status" value="1"/>
</dbReference>
<proteinExistence type="predicted"/>
<evidence type="ECO:0000313" key="4">
    <source>
        <dbReference type="EMBL" id="VUG19845.1"/>
    </source>
</evidence>